<dbReference type="Gene3D" id="3.40.50.720">
    <property type="entry name" value="NAD(P)-binding Rossmann-like Domain"/>
    <property type="match status" value="1"/>
</dbReference>
<dbReference type="Pfam" id="PF01370">
    <property type="entry name" value="Epimerase"/>
    <property type="match status" value="1"/>
</dbReference>
<gene>
    <name evidence="4" type="ORF">GCM10009069_30360</name>
</gene>
<name>A0A8J3CV03_9PROT</name>
<sequence>MTGASGFIAGHCIIRLLNEGYKVRGSLRSMNQAEDVRTALSAYADVKDLSFVELDLSSDEGWETAAKGCTFVQHVASPFPNTAPDNEDDLIVPAREGALRALRAAAKAKVKRVVMTSSIAAIGYGRDHPKDYIYSEDDWSNLEGDLTAYAKSKTVAEQAAWEFMQTDAAGKMELSVINPGAVLGPLTSADYSTSGDMVKKLLDGSVPACPAIGFSCIDVRDVADAHFEAMIRKVAAGRRYCLVGDYAWMIDVACELRSAGYAAPVRKLPNFMVHILGIFDPTVRLIKAGLGKKSIFSNQRLIEELDITPRSIKEMSVSMAESMVKFGVISPKML</sequence>
<evidence type="ECO:0000313" key="5">
    <source>
        <dbReference type="Proteomes" id="UP000634004"/>
    </source>
</evidence>
<dbReference type="EMBL" id="BMZH01000036">
    <property type="protein sequence ID" value="GHB06095.1"/>
    <property type="molecule type" value="Genomic_DNA"/>
</dbReference>
<evidence type="ECO:0000259" key="3">
    <source>
        <dbReference type="Pfam" id="PF01370"/>
    </source>
</evidence>
<dbReference type="Proteomes" id="UP000634004">
    <property type="component" value="Unassembled WGS sequence"/>
</dbReference>
<dbReference type="FunFam" id="3.40.50.720:FF:000336">
    <property type="entry name" value="Aldehyde reductase"/>
    <property type="match status" value="1"/>
</dbReference>
<dbReference type="SUPFAM" id="SSF51735">
    <property type="entry name" value="NAD(P)-binding Rossmann-fold domains"/>
    <property type="match status" value="1"/>
</dbReference>
<evidence type="ECO:0000313" key="4">
    <source>
        <dbReference type="EMBL" id="GHB06095.1"/>
    </source>
</evidence>
<evidence type="ECO:0000256" key="1">
    <source>
        <dbReference type="ARBA" id="ARBA00023002"/>
    </source>
</evidence>
<dbReference type="PANTHER" id="PTHR10366:SF564">
    <property type="entry name" value="STEROL-4-ALPHA-CARBOXYLATE 3-DEHYDROGENASE, DECARBOXYLATING"/>
    <property type="match status" value="1"/>
</dbReference>
<accession>A0A8J3CV03</accession>
<proteinExistence type="inferred from homology"/>
<keyword evidence="1" id="KW-0560">Oxidoreductase</keyword>
<reference evidence="4" key="2">
    <citation type="submission" date="2020-09" db="EMBL/GenBank/DDBJ databases">
        <authorList>
            <person name="Sun Q."/>
            <person name="Kim S."/>
        </authorList>
    </citation>
    <scope>NUCLEOTIDE SEQUENCE</scope>
    <source>
        <strain evidence="4">KCTC 32513</strain>
    </source>
</reference>
<reference evidence="4" key="1">
    <citation type="journal article" date="2014" name="Int. J. Syst. Evol. Microbiol.">
        <title>Complete genome sequence of Corynebacterium casei LMG S-19264T (=DSM 44701T), isolated from a smear-ripened cheese.</title>
        <authorList>
            <consortium name="US DOE Joint Genome Institute (JGI-PGF)"/>
            <person name="Walter F."/>
            <person name="Albersmeier A."/>
            <person name="Kalinowski J."/>
            <person name="Ruckert C."/>
        </authorList>
    </citation>
    <scope>NUCLEOTIDE SEQUENCE</scope>
    <source>
        <strain evidence="4">KCTC 32513</strain>
    </source>
</reference>
<evidence type="ECO:0000256" key="2">
    <source>
        <dbReference type="ARBA" id="ARBA00023445"/>
    </source>
</evidence>
<dbReference type="PANTHER" id="PTHR10366">
    <property type="entry name" value="NAD DEPENDENT EPIMERASE/DEHYDRATASE"/>
    <property type="match status" value="1"/>
</dbReference>
<keyword evidence="5" id="KW-1185">Reference proteome</keyword>
<dbReference type="GO" id="GO:0016616">
    <property type="term" value="F:oxidoreductase activity, acting on the CH-OH group of donors, NAD or NADP as acceptor"/>
    <property type="evidence" value="ECO:0007669"/>
    <property type="project" value="TreeGrafter"/>
</dbReference>
<dbReference type="AlphaFoldDB" id="A0A8J3CV03"/>
<comment type="similarity">
    <text evidence="2">Belongs to the NAD(P)-dependent epimerase/dehydratase family. Dihydroflavonol-4-reductase subfamily.</text>
</comment>
<comment type="caution">
    <text evidence="4">The sequence shown here is derived from an EMBL/GenBank/DDBJ whole genome shotgun (WGS) entry which is preliminary data.</text>
</comment>
<dbReference type="InterPro" id="IPR001509">
    <property type="entry name" value="Epimerase_deHydtase"/>
</dbReference>
<organism evidence="4 5">
    <name type="scientific">Algimonas arctica</name>
    <dbReference type="NCBI Taxonomy" id="1479486"/>
    <lineage>
        <taxon>Bacteria</taxon>
        <taxon>Pseudomonadati</taxon>
        <taxon>Pseudomonadota</taxon>
        <taxon>Alphaproteobacteria</taxon>
        <taxon>Maricaulales</taxon>
        <taxon>Robiginitomaculaceae</taxon>
        <taxon>Algimonas</taxon>
    </lineage>
</organism>
<dbReference type="InterPro" id="IPR050425">
    <property type="entry name" value="NAD(P)_dehydrat-like"/>
</dbReference>
<protein>
    <submittedName>
        <fullName evidence="4">Nucleoside-diphosphate sugar epimerase</fullName>
    </submittedName>
</protein>
<dbReference type="InterPro" id="IPR036291">
    <property type="entry name" value="NAD(P)-bd_dom_sf"/>
</dbReference>
<feature type="domain" description="NAD-dependent epimerase/dehydratase" evidence="3">
    <location>
        <begin position="1"/>
        <end position="232"/>
    </location>
</feature>